<accession>A0AAW4FCT4</accession>
<evidence type="ECO:0000313" key="5">
    <source>
        <dbReference type="EMBL" id="MBM3089958.1"/>
    </source>
</evidence>
<dbReference type="InterPro" id="IPR036390">
    <property type="entry name" value="WH_DNA-bd_sf"/>
</dbReference>
<dbReference type="PROSITE" id="PS50995">
    <property type="entry name" value="HTH_MARR_2"/>
    <property type="match status" value="1"/>
</dbReference>
<protein>
    <submittedName>
        <fullName evidence="5">MarR family transcriptional regulator</fullName>
    </submittedName>
</protein>
<dbReference type="PANTHER" id="PTHR33164">
    <property type="entry name" value="TRANSCRIPTIONAL REGULATOR, MARR FAMILY"/>
    <property type="match status" value="1"/>
</dbReference>
<name>A0AAW4FCT4_9HYPH</name>
<evidence type="ECO:0000256" key="3">
    <source>
        <dbReference type="ARBA" id="ARBA00023163"/>
    </source>
</evidence>
<dbReference type="Proteomes" id="UP000744980">
    <property type="component" value="Unassembled WGS sequence"/>
</dbReference>
<proteinExistence type="predicted"/>
<dbReference type="PRINTS" id="PR00598">
    <property type="entry name" value="HTHMARR"/>
</dbReference>
<dbReference type="EMBL" id="WXFA01000002">
    <property type="protein sequence ID" value="MBM3089958.1"/>
    <property type="molecule type" value="Genomic_DNA"/>
</dbReference>
<keyword evidence="6" id="KW-1185">Reference proteome</keyword>
<dbReference type="Gene3D" id="1.10.10.10">
    <property type="entry name" value="Winged helix-like DNA-binding domain superfamily/Winged helix DNA-binding domain"/>
    <property type="match status" value="1"/>
</dbReference>
<evidence type="ECO:0000313" key="6">
    <source>
        <dbReference type="Proteomes" id="UP000744980"/>
    </source>
</evidence>
<evidence type="ECO:0000256" key="2">
    <source>
        <dbReference type="ARBA" id="ARBA00023125"/>
    </source>
</evidence>
<dbReference type="GO" id="GO:0003700">
    <property type="term" value="F:DNA-binding transcription factor activity"/>
    <property type="evidence" value="ECO:0007669"/>
    <property type="project" value="InterPro"/>
</dbReference>
<dbReference type="AlphaFoldDB" id="A0AAW4FCT4"/>
<keyword evidence="2" id="KW-0238">DNA-binding</keyword>
<dbReference type="SMART" id="SM00347">
    <property type="entry name" value="HTH_MARR"/>
    <property type="match status" value="1"/>
</dbReference>
<gene>
    <name evidence="5" type="ORF">GFB56_03900</name>
</gene>
<organism evidence="5 6">
    <name type="scientific">Ensifer canadensis</name>
    <dbReference type="NCBI Taxonomy" id="555315"/>
    <lineage>
        <taxon>Bacteria</taxon>
        <taxon>Pseudomonadati</taxon>
        <taxon>Pseudomonadota</taxon>
        <taxon>Alphaproteobacteria</taxon>
        <taxon>Hyphomicrobiales</taxon>
        <taxon>Rhizobiaceae</taxon>
        <taxon>Sinorhizobium/Ensifer group</taxon>
        <taxon>Ensifer</taxon>
    </lineage>
</organism>
<dbReference type="PANTHER" id="PTHR33164:SF104">
    <property type="entry name" value="TRANSCRIPTIONAL REGULATORY PROTEIN"/>
    <property type="match status" value="1"/>
</dbReference>
<reference evidence="5 6" key="1">
    <citation type="submission" date="2020-01" db="EMBL/GenBank/DDBJ databases">
        <title>Draft genome assembly of Ensifer adhaerens T173.</title>
        <authorList>
            <person name="Craig J.E."/>
            <person name="Stinchcombe J.R."/>
        </authorList>
    </citation>
    <scope>NUCLEOTIDE SEQUENCE [LARGE SCALE GENOMIC DNA]</scope>
    <source>
        <strain evidence="5 6">T173</strain>
    </source>
</reference>
<dbReference type="InterPro" id="IPR039422">
    <property type="entry name" value="MarR/SlyA-like"/>
</dbReference>
<dbReference type="Pfam" id="PF12802">
    <property type="entry name" value="MarR_2"/>
    <property type="match status" value="1"/>
</dbReference>
<dbReference type="InterPro" id="IPR000835">
    <property type="entry name" value="HTH_MarR-typ"/>
</dbReference>
<sequence length="170" mass="19256">MHLHVCVLANTFKINVIASMSDISKNGELRPTPAATQAWIGLMRAQRRVLSAIEADFKRAGLPPLGWYDVLWELVQAEDGKLRPFEIESRTLLAQYNLSRLIDRLEREGLVRREAFDADGRGRWVVVTDKGRATRERMWEVYSGSIEAHVGTKLGTDEAQQLASLLARLR</sequence>
<keyword evidence="1" id="KW-0805">Transcription regulation</keyword>
<dbReference type="PROSITE" id="PS01117">
    <property type="entry name" value="HTH_MARR_1"/>
    <property type="match status" value="1"/>
</dbReference>
<feature type="domain" description="HTH marR-type" evidence="4">
    <location>
        <begin position="1"/>
        <end position="170"/>
    </location>
</feature>
<evidence type="ECO:0000256" key="1">
    <source>
        <dbReference type="ARBA" id="ARBA00023015"/>
    </source>
</evidence>
<dbReference type="SUPFAM" id="SSF46785">
    <property type="entry name" value="Winged helix' DNA-binding domain"/>
    <property type="match status" value="1"/>
</dbReference>
<dbReference type="GO" id="GO:0003677">
    <property type="term" value="F:DNA binding"/>
    <property type="evidence" value="ECO:0007669"/>
    <property type="project" value="UniProtKB-KW"/>
</dbReference>
<comment type="caution">
    <text evidence="5">The sequence shown here is derived from an EMBL/GenBank/DDBJ whole genome shotgun (WGS) entry which is preliminary data.</text>
</comment>
<dbReference type="InterPro" id="IPR036388">
    <property type="entry name" value="WH-like_DNA-bd_sf"/>
</dbReference>
<dbReference type="InterPro" id="IPR023187">
    <property type="entry name" value="Tscrpt_reg_MarR-type_CS"/>
</dbReference>
<keyword evidence="3" id="KW-0804">Transcription</keyword>
<evidence type="ECO:0000259" key="4">
    <source>
        <dbReference type="PROSITE" id="PS50995"/>
    </source>
</evidence>
<dbReference type="GO" id="GO:0006950">
    <property type="term" value="P:response to stress"/>
    <property type="evidence" value="ECO:0007669"/>
    <property type="project" value="TreeGrafter"/>
</dbReference>